<protein>
    <submittedName>
        <fullName evidence="2">Xanthine dehydrogenase family protein molybdopterin-binding subunit</fullName>
    </submittedName>
</protein>
<dbReference type="GO" id="GO:0016491">
    <property type="term" value="F:oxidoreductase activity"/>
    <property type="evidence" value="ECO:0007669"/>
    <property type="project" value="InterPro"/>
</dbReference>
<dbReference type="InterPro" id="IPR037165">
    <property type="entry name" value="AldOxase/xan_DH_Mopterin-bd_sf"/>
</dbReference>
<feature type="domain" description="Aldehyde oxidase/xanthine dehydrogenase a/b hammerhead" evidence="1">
    <location>
        <begin position="241"/>
        <end position="325"/>
    </location>
</feature>
<dbReference type="EMBL" id="JAEQNE010000002">
    <property type="protein sequence ID" value="MBL0391782.1"/>
    <property type="molecule type" value="Genomic_DNA"/>
</dbReference>
<dbReference type="InterPro" id="IPR046867">
    <property type="entry name" value="AldOxase/xan_DH_MoCoBD2"/>
</dbReference>
<evidence type="ECO:0000313" key="2">
    <source>
        <dbReference type="EMBL" id="MBL0391782.1"/>
    </source>
</evidence>
<evidence type="ECO:0000313" key="3">
    <source>
        <dbReference type="Proteomes" id="UP000599109"/>
    </source>
</evidence>
<keyword evidence="3" id="KW-1185">Reference proteome</keyword>
<evidence type="ECO:0000259" key="1">
    <source>
        <dbReference type="SMART" id="SM01008"/>
    </source>
</evidence>
<organism evidence="2 3">
    <name type="scientific">Ramlibacter monticola</name>
    <dbReference type="NCBI Taxonomy" id="1926872"/>
    <lineage>
        <taxon>Bacteria</taxon>
        <taxon>Pseudomonadati</taxon>
        <taxon>Pseudomonadota</taxon>
        <taxon>Betaproteobacteria</taxon>
        <taxon>Burkholderiales</taxon>
        <taxon>Comamonadaceae</taxon>
        <taxon>Ramlibacter</taxon>
    </lineage>
</organism>
<reference evidence="2 3" key="1">
    <citation type="journal article" date="2017" name="Int. J. Syst. Evol. Microbiol.">
        <title>Ramlibacter monticola sp. nov., isolated from forest soil.</title>
        <authorList>
            <person name="Chaudhary D.K."/>
            <person name="Kim J."/>
        </authorList>
    </citation>
    <scope>NUCLEOTIDE SEQUENCE [LARGE SCALE GENOMIC DNA]</scope>
    <source>
        <strain evidence="2 3">KACC 19175</strain>
    </source>
</reference>
<accession>A0A936YZY9</accession>
<dbReference type="PANTHER" id="PTHR47495">
    <property type="entry name" value="ALDEHYDE DEHYDROGENASE"/>
    <property type="match status" value="1"/>
</dbReference>
<dbReference type="InterPro" id="IPR052516">
    <property type="entry name" value="N-heterocyclic_Hydroxylase"/>
</dbReference>
<dbReference type="InterPro" id="IPR012368">
    <property type="entry name" value="OxRdtase_Mopterin-bd_su_IorB"/>
</dbReference>
<dbReference type="RefSeq" id="WP_201674387.1">
    <property type="nucleotide sequence ID" value="NZ_JAEQNE010000002.1"/>
</dbReference>
<gene>
    <name evidence="2" type="ORF">JJ685_11650</name>
</gene>
<dbReference type="Pfam" id="PF20256">
    <property type="entry name" value="MoCoBD_2"/>
    <property type="match status" value="2"/>
</dbReference>
<dbReference type="SUPFAM" id="SSF54665">
    <property type="entry name" value="CO dehydrogenase molybdoprotein N-domain-like"/>
    <property type="match status" value="1"/>
</dbReference>
<dbReference type="Gene3D" id="3.90.1170.50">
    <property type="entry name" value="Aldehyde oxidase/xanthine dehydrogenase, a/b hammerhead"/>
    <property type="match status" value="1"/>
</dbReference>
<dbReference type="PIRSF" id="PIRSF036389">
    <property type="entry name" value="IOR_B"/>
    <property type="match status" value="1"/>
</dbReference>
<proteinExistence type="predicted"/>
<dbReference type="InterPro" id="IPR036856">
    <property type="entry name" value="Ald_Oxase/Xan_DH_a/b_sf"/>
</dbReference>
<comment type="caution">
    <text evidence="2">The sequence shown here is derived from an EMBL/GenBank/DDBJ whole genome shotgun (WGS) entry which is preliminary data.</text>
</comment>
<dbReference type="InterPro" id="IPR008274">
    <property type="entry name" value="AldOxase/xan_DH_MoCoBD1"/>
</dbReference>
<dbReference type="SMART" id="SM01008">
    <property type="entry name" value="Ald_Xan_dh_C"/>
    <property type="match status" value="1"/>
</dbReference>
<dbReference type="Pfam" id="PF02738">
    <property type="entry name" value="MoCoBD_1"/>
    <property type="match status" value="1"/>
</dbReference>
<sequence>MKRRTWLLGTTAGVGALLVGWAALPQRSRLGIANLMAPGEGDFALNGWIRILPEGGVVLAMPRSEMGQGVHTALAQLAAEELDVPLSSVRIEQAGWDAIYGNVAMLYGFLPFHPRDEEREDGFGRVKAGRWLVGKIGRELGINATGGSSSVADAWDVVRLAAATARASLVGAASLRWRLPVEDLLVVDGFVTHSSGKRASYGALARAAAATPPGRVELKDRKTWQVIGRAAPRLDLPAKVNGQACFGMDVRLPGMRYAALRLAPTLGGAPGRIDASAALAMPGVERLVQLPAYAGSSAGFAVVAANYWQARQAAQAVEVDWRPGPWAALDSTAIARELEEAVRSREGFTFYSQGDAEASARDGGARTLEAWYSAPFLAHATLEPMNATARVDGGRVEVWAPTQVPQPCREAAARVAGVPVDKVELHVTLLGGGFGRRLEVDYVAQAVRVAMDVPGVPVQLIWSREEDTAHDFYRPMHVARVRATLDGQGRPVGLQIRSAGDAISPRWMERALPAFAGPVDLPDKTGSEGLFDQPYGFRHQRIEHVFTHTGVPVGYWRSVGHSHNAFFLESFIDEIAAELRQDALALRRDLLRESPRHLAVLNLAAERAGWDRIPPVAGRARGVALHESFGSIVAQVLEVSLAGGMPRVHRVVCAIDCGTAVNPQIVAQQMEGAVVFGLTAALHGRVDIRNGAVQQRNFTDYRMLRLAAAPVVETYIVASDRAPGGVGEPGVPPVAPALAAALFKLTGQRRRTLPLADLA</sequence>
<dbReference type="SUPFAM" id="SSF56003">
    <property type="entry name" value="Molybdenum cofactor-binding domain"/>
    <property type="match status" value="2"/>
</dbReference>
<name>A0A936YZY9_9BURK</name>
<dbReference type="AlphaFoldDB" id="A0A936YZY9"/>
<dbReference type="Proteomes" id="UP000599109">
    <property type="component" value="Unassembled WGS sequence"/>
</dbReference>
<dbReference type="PANTHER" id="PTHR47495:SF2">
    <property type="entry name" value="ALDEHYDE DEHYDROGENASE"/>
    <property type="match status" value="1"/>
</dbReference>
<dbReference type="InterPro" id="IPR000674">
    <property type="entry name" value="Ald_Oxase/Xan_DH_a/b"/>
</dbReference>
<dbReference type="Gene3D" id="3.30.365.10">
    <property type="entry name" value="Aldehyde oxidase/xanthine dehydrogenase, molybdopterin binding domain"/>
    <property type="match status" value="4"/>
</dbReference>